<dbReference type="SUPFAM" id="SSF56399">
    <property type="entry name" value="ADP-ribosylation"/>
    <property type="match status" value="1"/>
</dbReference>
<dbReference type="Pfam" id="PF12763">
    <property type="entry name" value="EH"/>
    <property type="match status" value="3"/>
</dbReference>
<dbReference type="GO" id="GO:0005509">
    <property type="term" value="F:calcium ion binding"/>
    <property type="evidence" value="ECO:0007669"/>
    <property type="project" value="InterPro"/>
</dbReference>
<dbReference type="Gene3D" id="1.10.238.10">
    <property type="entry name" value="EF-hand"/>
    <property type="match status" value="3"/>
</dbReference>
<dbReference type="PANTHER" id="PTHR11216:SF174">
    <property type="entry name" value="GH06923P"/>
    <property type="match status" value="1"/>
</dbReference>
<dbReference type="SUPFAM" id="SSF47473">
    <property type="entry name" value="EF-hand"/>
    <property type="match status" value="3"/>
</dbReference>
<accession>A0A8H3XJI8</accession>
<dbReference type="Pfam" id="PF00644">
    <property type="entry name" value="PARP"/>
    <property type="match status" value="1"/>
</dbReference>
<dbReference type="GO" id="GO:0016197">
    <property type="term" value="P:endosomal transport"/>
    <property type="evidence" value="ECO:0007669"/>
    <property type="project" value="TreeGrafter"/>
</dbReference>
<sequence>MAQHLTVDSKIILTPKERYVYLQLFQIADVDKKGIWNLADNKNKGYLTLENFIIAVRLVAKAQNGQNLSLDDINTGVCLPHFDGYSVDNNIELPNFVITNEDRERYVYLQLFQLAGVDKKGVIDGQNGINFFNKSGLSRTTLKDIWSLADNKNKGYLTLKDFIIAVRLIAKAQNGQNLSLDDINTGVCLPQFDGCSIDNIEFSNFVISNEDRERYKQMFVTLNPNNGVLDGEKTKHWFLRSKLPVDKLKRIWDLADTKQRGKLDLAEFIIAMYFVQCTMSGQTLPEVLPNELYEKEMRMMKSGIIAGVTDLPNNNCIQTTITSQLDCSSFFQSMSFTMTYCHIDAISNVKYVYPRSHWCSTSCKEKTPNWQNLIIEKIIHLCLYCTRKNLILGQDFCSDIFDRTVRDNAPIILKLPINNQKYKDVSNQFIQAWKHPNKNLPEIDSIWKIYCTEILNSRYGRYREKVEAKQLLAGKPFPKGNDQRLMSAGNEQRRFHGTKTTCSIGIGDNKYPCSDKSCSVCCIIKKGYKLKHANSKYQRFGKGIYFSATSSKSDDYNSGSLNILNNVSYKVMFLNKVVVGKGCLLTKNNGKLSSLPTGYDSILGEPSTNGSLNYDEIVVFKDEASIPQYLIVYKVK</sequence>
<dbReference type="PROSITE" id="PS50031">
    <property type="entry name" value="EH"/>
    <property type="match status" value="2"/>
</dbReference>
<evidence type="ECO:0000259" key="1">
    <source>
        <dbReference type="PROSITE" id="PS50031"/>
    </source>
</evidence>
<evidence type="ECO:0000313" key="3">
    <source>
        <dbReference type="EMBL" id="KAF0467434.1"/>
    </source>
</evidence>
<dbReference type="EMBL" id="WTPW01000953">
    <property type="protein sequence ID" value="KAF0467434.1"/>
    <property type="molecule type" value="Genomic_DNA"/>
</dbReference>
<organism evidence="3 4">
    <name type="scientific">Gigaspora margarita</name>
    <dbReference type="NCBI Taxonomy" id="4874"/>
    <lineage>
        <taxon>Eukaryota</taxon>
        <taxon>Fungi</taxon>
        <taxon>Fungi incertae sedis</taxon>
        <taxon>Mucoromycota</taxon>
        <taxon>Glomeromycotina</taxon>
        <taxon>Glomeromycetes</taxon>
        <taxon>Diversisporales</taxon>
        <taxon>Gigasporaceae</taxon>
        <taxon>Gigaspora</taxon>
    </lineage>
</organism>
<dbReference type="GO" id="GO:0006897">
    <property type="term" value="P:endocytosis"/>
    <property type="evidence" value="ECO:0007669"/>
    <property type="project" value="TreeGrafter"/>
</dbReference>
<dbReference type="InterPro" id="IPR002048">
    <property type="entry name" value="EF_hand_dom"/>
</dbReference>
<comment type="caution">
    <text evidence="3">The sequence shown here is derived from an EMBL/GenBank/DDBJ whole genome shotgun (WGS) entry which is preliminary data.</text>
</comment>
<dbReference type="PROSITE" id="PS50222">
    <property type="entry name" value="EF_HAND_2"/>
    <property type="match status" value="2"/>
</dbReference>
<dbReference type="PANTHER" id="PTHR11216">
    <property type="entry name" value="EH DOMAIN"/>
    <property type="match status" value="1"/>
</dbReference>
<feature type="domain" description="EF-hand" evidence="2">
    <location>
        <begin position="243"/>
        <end position="278"/>
    </location>
</feature>
<dbReference type="InterPro" id="IPR011992">
    <property type="entry name" value="EF-hand-dom_pair"/>
</dbReference>
<proteinExistence type="predicted"/>
<dbReference type="Proteomes" id="UP000439903">
    <property type="component" value="Unassembled WGS sequence"/>
</dbReference>
<reference evidence="3 4" key="1">
    <citation type="journal article" date="2019" name="Environ. Microbiol.">
        <title>At the nexus of three kingdoms: the genome of the mycorrhizal fungus Gigaspora margarita provides insights into plant, endobacterial and fungal interactions.</title>
        <authorList>
            <person name="Venice F."/>
            <person name="Ghignone S."/>
            <person name="Salvioli di Fossalunga A."/>
            <person name="Amselem J."/>
            <person name="Novero M."/>
            <person name="Xianan X."/>
            <person name="Sedzielewska Toro K."/>
            <person name="Morin E."/>
            <person name="Lipzen A."/>
            <person name="Grigoriev I.V."/>
            <person name="Henrissat B."/>
            <person name="Martin F.M."/>
            <person name="Bonfante P."/>
        </authorList>
    </citation>
    <scope>NUCLEOTIDE SEQUENCE [LARGE SCALE GENOMIC DNA]</scope>
    <source>
        <strain evidence="3 4">BEG34</strain>
    </source>
</reference>
<feature type="domain" description="EF-hand" evidence="2">
    <location>
        <begin position="137"/>
        <end position="172"/>
    </location>
</feature>
<feature type="domain" description="EH" evidence="1">
    <location>
        <begin position="104"/>
        <end position="183"/>
    </location>
</feature>
<protein>
    <submittedName>
        <fullName evidence="3">ADP-ribosylation</fullName>
    </submittedName>
</protein>
<keyword evidence="4" id="KW-1185">Reference proteome</keyword>
<evidence type="ECO:0000259" key="2">
    <source>
        <dbReference type="PROSITE" id="PS50222"/>
    </source>
</evidence>
<feature type="domain" description="EH" evidence="1">
    <location>
        <begin position="211"/>
        <end position="299"/>
    </location>
</feature>
<name>A0A8H3XJI8_GIGMA</name>
<dbReference type="OrthoDB" id="9514740at2759"/>
<dbReference type="Gene3D" id="3.90.228.10">
    <property type="match status" value="1"/>
</dbReference>
<dbReference type="CDD" id="cd00052">
    <property type="entry name" value="EH"/>
    <property type="match status" value="2"/>
</dbReference>
<dbReference type="SMART" id="SM00027">
    <property type="entry name" value="EH"/>
    <property type="match status" value="2"/>
</dbReference>
<gene>
    <name evidence="3" type="ORF">F8M41_025997</name>
</gene>
<dbReference type="GO" id="GO:0005886">
    <property type="term" value="C:plasma membrane"/>
    <property type="evidence" value="ECO:0007669"/>
    <property type="project" value="TreeGrafter"/>
</dbReference>
<dbReference type="InterPro" id="IPR000261">
    <property type="entry name" value="EH_dom"/>
</dbReference>
<dbReference type="GO" id="GO:0003950">
    <property type="term" value="F:NAD+ poly-ADP-ribosyltransferase activity"/>
    <property type="evidence" value="ECO:0007669"/>
    <property type="project" value="InterPro"/>
</dbReference>
<dbReference type="GO" id="GO:0005737">
    <property type="term" value="C:cytoplasm"/>
    <property type="evidence" value="ECO:0007669"/>
    <property type="project" value="TreeGrafter"/>
</dbReference>
<dbReference type="AlphaFoldDB" id="A0A8H3XJI8"/>
<dbReference type="InterPro" id="IPR012317">
    <property type="entry name" value="Poly(ADP-ribose)pol_cat_dom"/>
</dbReference>
<evidence type="ECO:0000313" key="4">
    <source>
        <dbReference type="Proteomes" id="UP000439903"/>
    </source>
</evidence>